<feature type="chain" id="PRO_5025566474" evidence="1">
    <location>
        <begin position="25"/>
        <end position="188"/>
    </location>
</feature>
<dbReference type="Gene3D" id="2.40.128.20">
    <property type="match status" value="1"/>
</dbReference>
<keyword evidence="1" id="KW-0732">Signal</keyword>
<name>A0A6B0V0H3_IXORI</name>
<feature type="signal peptide" evidence="1">
    <location>
        <begin position="1"/>
        <end position="24"/>
    </location>
</feature>
<proteinExistence type="predicted"/>
<dbReference type="InterPro" id="IPR012674">
    <property type="entry name" value="Calycin"/>
</dbReference>
<protein>
    <submittedName>
        <fullName evidence="2">Putative lipocalin</fullName>
    </submittedName>
</protein>
<dbReference type="GO" id="GO:0043176">
    <property type="term" value="F:amine binding"/>
    <property type="evidence" value="ECO:0007669"/>
    <property type="project" value="InterPro"/>
</dbReference>
<dbReference type="Pfam" id="PF02098">
    <property type="entry name" value="His_binding"/>
    <property type="match status" value="1"/>
</dbReference>
<organism evidence="2">
    <name type="scientific">Ixodes ricinus</name>
    <name type="common">Common tick</name>
    <name type="synonym">Acarus ricinus</name>
    <dbReference type="NCBI Taxonomy" id="34613"/>
    <lineage>
        <taxon>Eukaryota</taxon>
        <taxon>Metazoa</taxon>
        <taxon>Ecdysozoa</taxon>
        <taxon>Arthropoda</taxon>
        <taxon>Chelicerata</taxon>
        <taxon>Arachnida</taxon>
        <taxon>Acari</taxon>
        <taxon>Parasitiformes</taxon>
        <taxon>Ixodida</taxon>
        <taxon>Ixodoidea</taxon>
        <taxon>Ixodidae</taxon>
        <taxon>Ixodinae</taxon>
        <taxon>Ixodes</taxon>
    </lineage>
</organism>
<reference evidence="2" key="1">
    <citation type="submission" date="2019-12" db="EMBL/GenBank/DDBJ databases">
        <title>An insight into the sialome of adult female Ixodes ricinus ticks feeding for 6 days.</title>
        <authorList>
            <person name="Perner J."/>
            <person name="Ribeiro J.M.C."/>
        </authorList>
    </citation>
    <scope>NUCLEOTIDE SEQUENCE</scope>
    <source>
        <strain evidence="2">Semi-engorged</strain>
        <tissue evidence="2">Salivary glands</tissue>
    </source>
</reference>
<accession>A0A6B0V0H3</accession>
<dbReference type="EMBL" id="GIFC01013436">
    <property type="protein sequence ID" value="MXU95519.1"/>
    <property type="molecule type" value="Transcribed_RNA"/>
</dbReference>
<evidence type="ECO:0000313" key="2">
    <source>
        <dbReference type="EMBL" id="MXU95519.1"/>
    </source>
</evidence>
<dbReference type="GO" id="GO:0030682">
    <property type="term" value="P:symbiont-mediated perturbation of host defenses"/>
    <property type="evidence" value="ECO:0007669"/>
    <property type="project" value="InterPro"/>
</dbReference>
<sequence>MGKPREEMIALFFLGILFFCQSHATLSQGSGRDDPDANEVMLKLPLTYMLRSLGEYNLLCGYQRFYNDTLRNEIYRKYDLYFFYKDGHMASQPRYVRRVDGSTIHMGNRPESWFPETSKLQIMFSDLSSCMITKNPDPQFSLACNLMVTKASFSEPPAICHRKFQQHCKSTGFNYTIGNDCPGPKTKY</sequence>
<evidence type="ECO:0000256" key="1">
    <source>
        <dbReference type="SAM" id="SignalP"/>
    </source>
</evidence>
<dbReference type="InterPro" id="IPR002970">
    <property type="entry name" value="Tick_his-bd"/>
</dbReference>
<dbReference type="AlphaFoldDB" id="A0A6B0V0H3"/>